<proteinExistence type="predicted"/>
<dbReference type="Proteomes" id="UP000246104">
    <property type="component" value="Unassembled WGS sequence"/>
</dbReference>
<name>A0A317JM75_9BACT</name>
<comment type="caution">
    <text evidence="1">The sequence shown here is derived from an EMBL/GenBank/DDBJ whole genome shotgun (WGS) entry which is preliminary data.</text>
</comment>
<sequence length="112" mass="13140">MDKGNVTMRPQESFVPPEQRNEYRDLRHIRSTLLRSVEVGDAFHTDTIEFNKKIVAKYGATRTDYLLYYLFVGSTPDSDLDIGLAYPTHWDFPDSSYSIAQWLRAEERKYAR</sequence>
<accession>A0A317JM75</accession>
<dbReference type="AlphaFoldDB" id="A0A317JM75"/>
<protein>
    <submittedName>
        <fullName evidence="1">Uncharacterized protein</fullName>
    </submittedName>
</protein>
<evidence type="ECO:0000313" key="2">
    <source>
        <dbReference type="Proteomes" id="UP000246104"/>
    </source>
</evidence>
<dbReference type="EMBL" id="PSRQ01000058">
    <property type="protein sequence ID" value="PWU22720.1"/>
    <property type="molecule type" value="Genomic_DNA"/>
</dbReference>
<reference evidence="1 2" key="1">
    <citation type="submission" date="2018-02" db="EMBL/GenBank/DDBJ databases">
        <title>Genomic Reconstructions from Amazon Rainforest and Pasture Soil Reveal Novel Insights into the Physiology of Candidate Phyla in Tropical Sites.</title>
        <authorList>
            <person name="Kroeger M.E."/>
            <person name="Delmont T."/>
            <person name="Eren A.M."/>
            <person name="Guo J."/>
            <person name="Meyer K.M."/>
            <person name="Khan K."/>
            <person name="Rodrigues J.L.M."/>
            <person name="Bohannan B.J.M."/>
            <person name="Tringe S."/>
            <person name="Borges C.D."/>
            <person name="Tiedje J."/>
            <person name="Tsai S.M."/>
            <person name="Nusslein K."/>
        </authorList>
    </citation>
    <scope>NUCLEOTIDE SEQUENCE [LARGE SCALE GENOMIC DNA]</scope>
    <source>
        <strain evidence="1">Amazon FNV 2010 28 9</strain>
    </source>
</reference>
<evidence type="ECO:0000313" key="1">
    <source>
        <dbReference type="EMBL" id="PWU22720.1"/>
    </source>
</evidence>
<organism evidence="1 2">
    <name type="scientific">Candidatus Cerribacteria bacterium 'Amazon FNV 2010 28 9'</name>
    <dbReference type="NCBI Taxonomy" id="2081795"/>
    <lineage>
        <taxon>Bacteria</taxon>
        <taxon>Candidatus Cerribacteria</taxon>
    </lineage>
</organism>
<gene>
    <name evidence="1" type="ORF">C5B42_05335</name>
</gene>